<accession>A0A6G0MBG6</accession>
<dbReference type="EMBL" id="QXGC01006916">
    <property type="protein sequence ID" value="KAE9161370.1"/>
    <property type="molecule type" value="Genomic_DNA"/>
</dbReference>
<sequence length="87" mass="9513">MRGMSAPFFSIAHWISWAKAMGRSLGGSPRCCRWALVFRTGSGTFGAESHSLSRASSCYASNCTLEPQPPTYFSPKAYACLPRCREA</sequence>
<feature type="chain" id="PRO_5026155846" description="Secreted protein" evidence="1">
    <location>
        <begin position="23"/>
        <end position="87"/>
    </location>
</feature>
<evidence type="ECO:0000256" key="1">
    <source>
        <dbReference type="SAM" id="SignalP"/>
    </source>
</evidence>
<keyword evidence="1" id="KW-0732">Signal</keyword>
<dbReference type="Proteomes" id="UP000476176">
    <property type="component" value="Unassembled WGS sequence"/>
</dbReference>
<evidence type="ECO:0008006" key="4">
    <source>
        <dbReference type="Google" id="ProtNLM"/>
    </source>
</evidence>
<dbReference type="AlphaFoldDB" id="A0A6G0MBG6"/>
<protein>
    <recommendedName>
        <fullName evidence="4">Secreted protein</fullName>
    </recommendedName>
</protein>
<feature type="signal peptide" evidence="1">
    <location>
        <begin position="1"/>
        <end position="22"/>
    </location>
</feature>
<gene>
    <name evidence="2" type="ORF">PF004_g30845</name>
</gene>
<organism evidence="2 3">
    <name type="scientific">Phytophthora fragariae</name>
    <dbReference type="NCBI Taxonomy" id="53985"/>
    <lineage>
        <taxon>Eukaryota</taxon>
        <taxon>Sar</taxon>
        <taxon>Stramenopiles</taxon>
        <taxon>Oomycota</taxon>
        <taxon>Peronosporomycetes</taxon>
        <taxon>Peronosporales</taxon>
        <taxon>Peronosporaceae</taxon>
        <taxon>Phytophthora</taxon>
    </lineage>
</organism>
<comment type="caution">
    <text evidence="2">The sequence shown here is derived from an EMBL/GenBank/DDBJ whole genome shotgun (WGS) entry which is preliminary data.</text>
</comment>
<proteinExistence type="predicted"/>
<name>A0A6G0MBG6_9STRA</name>
<evidence type="ECO:0000313" key="2">
    <source>
        <dbReference type="EMBL" id="KAE9161370.1"/>
    </source>
</evidence>
<evidence type="ECO:0000313" key="3">
    <source>
        <dbReference type="Proteomes" id="UP000476176"/>
    </source>
</evidence>
<reference evidence="2 3" key="1">
    <citation type="submission" date="2018-09" db="EMBL/GenBank/DDBJ databases">
        <title>Genomic investigation of the strawberry pathogen Phytophthora fragariae indicates pathogenicity is determined by transcriptional variation in three key races.</title>
        <authorList>
            <person name="Adams T.M."/>
            <person name="Armitage A.D."/>
            <person name="Sobczyk M.K."/>
            <person name="Bates H.J."/>
            <person name="Dunwell J.M."/>
            <person name="Nellist C.F."/>
            <person name="Harrison R.J."/>
        </authorList>
    </citation>
    <scope>NUCLEOTIDE SEQUENCE [LARGE SCALE GENOMIC DNA]</scope>
    <source>
        <strain evidence="2 3">BC-23</strain>
    </source>
</reference>